<reference evidence="3 6" key="2">
    <citation type="submission" date="2021-07" db="EMBL/GenBank/DDBJ databases">
        <title>Sequencing Streptomyces halstedii LGO-A4 genome an citrus endophytic actinomycete.</title>
        <authorList>
            <person name="Samborskyy M."/>
            <person name="Scott N."/>
            <person name="Deglau R."/>
            <person name="Dickens S."/>
            <person name="Oliveira L.G."/>
        </authorList>
    </citation>
    <scope>NUCLEOTIDE SEQUENCE [LARGE SCALE GENOMIC DNA]</scope>
    <source>
        <strain evidence="3 6">LGO-A4</strain>
    </source>
</reference>
<evidence type="ECO:0000313" key="3">
    <source>
        <dbReference type="EMBL" id="MBV7670525.1"/>
    </source>
</evidence>
<feature type="region of interest" description="Disordered" evidence="1">
    <location>
        <begin position="1"/>
        <end position="41"/>
    </location>
</feature>
<protein>
    <submittedName>
        <fullName evidence="4">Uncharacterized protein</fullName>
    </submittedName>
</protein>
<name>A0A6N9U723_STRHA</name>
<evidence type="ECO:0000256" key="2">
    <source>
        <dbReference type="SAM" id="Phobius"/>
    </source>
</evidence>
<feature type="transmembrane region" description="Helical" evidence="2">
    <location>
        <begin position="70"/>
        <end position="94"/>
    </location>
</feature>
<dbReference type="EMBL" id="JAAGLQ010000632">
    <property type="protein sequence ID" value="NEA19640.1"/>
    <property type="molecule type" value="Genomic_DNA"/>
</dbReference>
<proteinExistence type="predicted"/>
<sequence length="201" mass="20973">MSFGEPNNPYGKQQGGQPEGQPGYGYPQQAPQGVPQQGYGYPQAPPVPGGYGGYPGVPGEMPGSVKAARVMLYVLGGFQVIGAIIMVAAGAWLSDQLSDTETYGSSSSQDMANIGMGVFVVIGILTLGIALWAILTAAKFSTGGNGIRISAIIYGSLVTLFSVISLLTANVFALISVALGIMVIVFCARQDGAQWFQRPRY</sequence>
<feature type="compositionally biased region" description="Low complexity" evidence="1">
    <location>
        <begin position="19"/>
        <end position="41"/>
    </location>
</feature>
<dbReference type="EMBL" id="JAHUVW010000001">
    <property type="protein sequence ID" value="MBV7670525.1"/>
    <property type="molecule type" value="Genomic_DNA"/>
</dbReference>
<feature type="transmembrane region" description="Helical" evidence="2">
    <location>
        <begin position="114"/>
        <end position="135"/>
    </location>
</feature>
<feature type="transmembrane region" description="Helical" evidence="2">
    <location>
        <begin position="147"/>
        <end position="165"/>
    </location>
</feature>
<organism evidence="4 5">
    <name type="scientific">Streptomyces halstedii</name>
    <dbReference type="NCBI Taxonomy" id="1944"/>
    <lineage>
        <taxon>Bacteria</taxon>
        <taxon>Bacillati</taxon>
        <taxon>Actinomycetota</taxon>
        <taxon>Actinomycetes</taxon>
        <taxon>Kitasatosporales</taxon>
        <taxon>Streptomycetaceae</taxon>
        <taxon>Streptomyces</taxon>
    </lineage>
</organism>
<keyword evidence="2" id="KW-1133">Transmembrane helix</keyword>
<accession>A0A6N9U723</accession>
<dbReference type="SUPFAM" id="SSF81995">
    <property type="entry name" value="beta-sandwich domain of Sec23/24"/>
    <property type="match status" value="1"/>
</dbReference>
<dbReference type="Proteomes" id="UP000735541">
    <property type="component" value="Unassembled WGS sequence"/>
</dbReference>
<keyword evidence="2" id="KW-0472">Membrane</keyword>
<dbReference type="RefSeq" id="WP_103493944.1">
    <property type="nucleotide sequence ID" value="NZ_CP109044.1"/>
</dbReference>
<evidence type="ECO:0000313" key="4">
    <source>
        <dbReference type="EMBL" id="NEA19640.1"/>
    </source>
</evidence>
<comment type="caution">
    <text evidence="4">The sequence shown here is derived from an EMBL/GenBank/DDBJ whole genome shotgun (WGS) entry which is preliminary data.</text>
</comment>
<evidence type="ECO:0000313" key="5">
    <source>
        <dbReference type="Proteomes" id="UP000471293"/>
    </source>
</evidence>
<reference evidence="4 5" key="1">
    <citation type="submission" date="2020-01" db="EMBL/GenBank/DDBJ databases">
        <title>Insect and environment-associated Actinomycetes.</title>
        <authorList>
            <person name="Currrie C."/>
            <person name="Chevrette M."/>
            <person name="Carlson C."/>
            <person name="Stubbendieck R."/>
            <person name="Wendt-Pienkowski E."/>
        </authorList>
    </citation>
    <scope>NUCLEOTIDE SEQUENCE [LARGE SCALE GENOMIC DNA]</scope>
    <source>
        <strain evidence="4 5">SID11342</strain>
    </source>
</reference>
<dbReference type="AlphaFoldDB" id="A0A6N9U723"/>
<dbReference type="Proteomes" id="UP000471293">
    <property type="component" value="Unassembled WGS sequence"/>
</dbReference>
<gene>
    <name evidence="4" type="ORF">G3I29_30135</name>
    <name evidence="3" type="ORF">STHAL_13755</name>
</gene>
<evidence type="ECO:0000313" key="6">
    <source>
        <dbReference type="Proteomes" id="UP000735541"/>
    </source>
</evidence>
<dbReference type="GeneID" id="97294755"/>
<keyword evidence="2" id="KW-0812">Transmembrane</keyword>
<evidence type="ECO:0000256" key="1">
    <source>
        <dbReference type="SAM" id="MobiDB-lite"/>
    </source>
</evidence>
<feature type="transmembrane region" description="Helical" evidence="2">
    <location>
        <begin position="171"/>
        <end position="188"/>
    </location>
</feature>
<keyword evidence="6" id="KW-1185">Reference proteome</keyword>